<keyword evidence="1" id="KW-0472">Membrane</keyword>
<reference evidence="2" key="1">
    <citation type="journal article" date="2019" name="Sci. Rep.">
        <title>Draft genome of Tanacetum cinerariifolium, the natural source of mosquito coil.</title>
        <authorList>
            <person name="Yamashiro T."/>
            <person name="Shiraishi A."/>
            <person name="Satake H."/>
            <person name="Nakayama K."/>
        </authorList>
    </citation>
    <scope>NUCLEOTIDE SEQUENCE</scope>
</reference>
<comment type="caution">
    <text evidence="2">The sequence shown here is derived from an EMBL/GenBank/DDBJ whole genome shotgun (WGS) entry which is preliminary data.</text>
</comment>
<keyword evidence="1" id="KW-1133">Transmembrane helix</keyword>
<organism evidence="2">
    <name type="scientific">Tanacetum cinerariifolium</name>
    <name type="common">Dalmatian daisy</name>
    <name type="synonym">Chrysanthemum cinerariifolium</name>
    <dbReference type="NCBI Taxonomy" id="118510"/>
    <lineage>
        <taxon>Eukaryota</taxon>
        <taxon>Viridiplantae</taxon>
        <taxon>Streptophyta</taxon>
        <taxon>Embryophyta</taxon>
        <taxon>Tracheophyta</taxon>
        <taxon>Spermatophyta</taxon>
        <taxon>Magnoliopsida</taxon>
        <taxon>eudicotyledons</taxon>
        <taxon>Gunneridae</taxon>
        <taxon>Pentapetalae</taxon>
        <taxon>asterids</taxon>
        <taxon>campanulids</taxon>
        <taxon>Asterales</taxon>
        <taxon>Asteraceae</taxon>
        <taxon>Asteroideae</taxon>
        <taxon>Anthemideae</taxon>
        <taxon>Anthemidinae</taxon>
        <taxon>Tanacetum</taxon>
    </lineage>
</organism>
<dbReference type="PANTHER" id="PTHR34222:SF99">
    <property type="entry name" value="PROTEIN, PUTATIVE-RELATED"/>
    <property type="match status" value="1"/>
</dbReference>
<sequence length="194" mass="22194">MALVIGAVLIIWMNKGGLDVITWSLIGFLILWLLSYHMLFFMHNLLVNCEKKLQRDMGKNLNGLPTCNCGKMRECTCSVIEKFIERDSNSKLIQFLMKLSDGGNSSKRDGKNVRNNYKHDVKRNCTHCKQDGHTMDQCFEKIGYPDWYKGKKTKKSSKLAAHVSYGFDEHFHGDTPFDMGTENEVAYGQNGRVD</sequence>
<evidence type="ECO:0000256" key="1">
    <source>
        <dbReference type="SAM" id="Phobius"/>
    </source>
</evidence>
<name>A0A6L2K228_TANCI</name>
<evidence type="ECO:0000313" key="2">
    <source>
        <dbReference type="EMBL" id="GEU42807.1"/>
    </source>
</evidence>
<accession>A0A6L2K228</accession>
<gene>
    <name evidence="2" type="ORF">Tci_014785</name>
</gene>
<dbReference type="EMBL" id="BKCJ010001619">
    <property type="protein sequence ID" value="GEU42807.1"/>
    <property type="molecule type" value="Genomic_DNA"/>
</dbReference>
<proteinExistence type="predicted"/>
<keyword evidence="1" id="KW-0812">Transmembrane</keyword>
<dbReference type="AlphaFoldDB" id="A0A6L2K228"/>
<dbReference type="PANTHER" id="PTHR34222">
    <property type="entry name" value="GAG_PRE-INTEGRS DOMAIN-CONTAINING PROTEIN"/>
    <property type="match status" value="1"/>
</dbReference>
<feature type="transmembrane region" description="Helical" evidence="1">
    <location>
        <begin position="20"/>
        <end position="47"/>
    </location>
</feature>
<protein>
    <submittedName>
        <fullName evidence="2">Uncharacterized protein</fullName>
    </submittedName>
</protein>